<organism evidence="2 3">
    <name type="scientific">Armillaria luteobubalina</name>
    <dbReference type="NCBI Taxonomy" id="153913"/>
    <lineage>
        <taxon>Eukaryota</taxon>
        <taxon>Fungi</taxon>
        <taxon>Dikarya</taxon>
        <taxon>Basidiomycota</taxon>
        <taxon>Agaricomycotina</taxon>
        <taxon>Agaricomycetes</taxon>
        <taxon>Agaricomycetidae</taxon>
        <taxon>Agaricales</taxon>
        <taxon>Marasmiineae</taxon>
        <taxon>Physalacriaceae</taxon>
        <taxon>Armillaria</taxon>
    </lineage>
</organism>
<sequence length="62" mass="7348">LYYLAFPNDRQLIKYLVYGIYIVEFVQTMLITHDSFAMFGYGFGDIDTLTDIHFNWFTVPVL</sequence>
<protein>
    <submittedName>
        <fullName evidence="2">Uncharacterized protein</fullName>
    </submittedName>
</protein>
<evidence type="ECO:0000313" key="3">
    <source>
        <dbReference type="Proteomes" id="UP001175228"/>
    </source>
</evidence>
<feature type="non-terminal residue" evidence="2">
    <location>
        <position position="62"/>
    </location>
</feature>
<feature type="non-terminal residue" evidence="2">
    <location>
        <position position="1"/>
    </location>
</feature>
<keyword evidence="3" id="KW-1185">Reference proteome</keyword>
<evidence type="ECO:0000313" key="2">
    <source>
        <dbReference type="EMBL" id="KAK0495093.1"/>
    </source>
</evidence>
<gene>
    <name evidence="2" type="ORF">EDD18DRAFT_1030588</name>
</gene>
<feature type="transmembrane region" description="Helical" evidence="1">
    <location>
        <begin position="12"/>
        <end position="31"/>
    </location>
</feature>
<evidence type="ECO:0000256" key="1">
    <source>
        <dbReference type="SAM" id="Phobius"/>
    </source>
</evidence>
<name>A0AA39Q2L8_9AGAR</name>
<reference evidence="2" key="1">
    <citation type="submission" date="2023-06" db="EMBL/GenBank/DDBJ databases">
        <authorList>
            <consortium name="Lawrence Berkeley National Laboratory"/>
            <person name="Ahrendt S."/>
            <person name="Sahu N."/>
            <person name="Indic B."/>
            <person name="Wong-Bajracharya J."/>
            <person name="Merenyi Z."/>
            <person name="Ke H.-M."/>
            <person name="Monk M."/>
            <person name="Kocsube S."/>
            <person name="Drula E."/>
            <person name="Lipzen A."/>
            <person name="Balint B."/>
            <person name="Henrissat B."/>
            <person name="Andreopoulos B."/>
            <person name="Martin F.M."/>
            <person name="Harder C.B."/>
            <person name="Rigling D."/>
            <person name="Ford K.L."/>
            <person name="Foster G.D."/>
            <person name="Pangilinan J."/>
            <person name="Papanicolaou A."/>
            <person name="Barry K."/>
            <person name="LaButti K."/>
            <person name="Viragh M."/>
            <person name="Koriabine M."/>
            <person name="Yan M."/>
            <person name="Riley R."/>
            <person name="Champramary S."/>
            <person name="Plett K.L."/>
            <person name="Tsai I.J."/>
            <person name="Slot J."/>
            <person name="Sipos G."/>
            <person name="Plett J."/>
            <person name="Nagy L.G."/>
            <person name="Grigoriev I.V."/>
        </authorList>
    </citation>
    <scope>NUCLEOTIDE SEQUENCE</scope>
    <source>
        <strain evidence="2">HWK02</strain>
    </source>
</reference>
<keyword evidence="1" id="KW-0472">Membrane</keyword>
<dbReference type="AlphaFoldDB" id="A0AA39Q2L8"/>
<proteinExistence type="predicted"/>
<accession>A0AA39Q2L8</accession>
<keyword evidence="1" id="KW-0812">Transmembrane</keyword>
<keyword evidence="1" id="KW-1133">Transmembrane helix</keyword>
<dbReference type="EMBL" id="JAUEPU010000019">
    <property type="protein sequence ID" value="KAK0495093.1"/>
    <property type="molecule type" value="Genomic_DNA"/>
</dbReference>
<comment type="caution">
    <text evidence="2">The sequence shown here is derived from an EMBL/GenBank/DDBJ whole genome shotgun (WGS) entry which is preliminary data.</text>
</comment>
<dbReference type="Proteomes" id="UP001175228">
    <property type="component" value="Unassembled WGS sequence"/>
</dbReference>